<comment type="caution">
    <text evidence="1">The sequence shown here is derived from an EMBL/GenBank/DDBJ whole genome shotgun (WGS) entry which is preliminary data.</text>
</comment>
<keyword evidence="2" id="KW-1185">Reference proteome</keyword>
<proteinExistence type="predicted"/>
<dbReference type="Proteomes" id="UP001163321">
    <property type="component" value="Chromosome 8"/>
</dbReference>
<name>A0ACC0VLU4_9STRA</name>
<evidence type="ECO:0000313" key="2">
    <source>
        <dbReference type="Proteomes" id="UP001163321"/>
    </source>
</evidence>
<evidence type="ECO:0000313" key="1">
    <source>
        <dbReference type="EMBL" id="KAI9907469.1"/>
    </source>
</evidence>
<sequence length="260" mass="29574">MAPTSAYSANPVKPITTKELSNGLLFGNHIGLVTAVQSRNNARLHHREDGSQPAKMLSDAKRGDLPIMLYPDAEVARDSHVYRVKDNLTYSLDFHEIKDGIWVPYKADDVQLEFVMLDPYVCTTLSHDDQGHFSAPDVYGIYLFPVLYRRLGLWTIFTTTQVSLRPFKHDEYEGFIPAAYPYYASAFSMMVEHIPNDNDATSKRKRAIQQVASVETRVKVIMWMVKDAEENGEKGFAVRAIKNFQADFRGEYKVCVGFFC</sequence>
<organism evidence="1 2">
    <name type="scientific">Peronosclerospora sorghi</name>
    <dbReference type="NCBI Taxonomy" id="230839"/>
    <lineage>
        <taxon>Eukaryota</taxon>
        <taxon>Sar</taxon>
        <taxon>Stramenopiles</taxon>
        <taxon>Oomycota</taxon>
        <taxon>Peronosporomycetes</taxon>
        <taxon>Peronosporales</taxon>
        <taxon>Peronosporaceae</taxon>
        <taxon>Peronosclerospora</taxon>
    </lineage>
</organism>
<dbReference type="EMBL" id="CM047587">
    <property type="protein sequence ID" value="KAI9907469.1"/>
    <property type="molecule type" value="Genomic_DNA"/>
</dbReference>
<reference evidence="1 2" key="1">
    <citation type="journal article" date="2022" name="bioRxiv">
        <title>The genome of the oomycete Peronosclerospora sorghi, a cosmopolitan pathogen of maize and sorghum, is inflated with dispersed pseudogenes.</title>
        <authorList>
            <person name="Fletcher K."/>
            <person name="Martin F."/>
            <person name="Isakeit T."/>
            <person name="Cavanaugh K."/>
            <person name="Magill C."/>
            <person name="Michelmore R."/>
        </authorList>
    </citation>
    <scope>NUCLEOTIDE SEQUENCE [LARGE SCALE GENOMIC DNA]</scope>
    <source>
        <strain evidence="1">P6</strain>
    </source>
</reference>
<protein>
    <submittedName>
        <fullName evidence="1">Uncharacterized protein</fullName>
    </submittedName>
</protein>
<gene>
    <name evidence="1" type="ORF">PsorP6_016469</name>
</gene>
<accession>A0ACC0VLU4</accession>